<dbReference type="CDD" id="cd05236">
    <property type="entry name" value="FAR-N_SDR_e"/>
    <property type="match status" value="1"/>
</dbReference>
<evidence type="ECO:0000259" key="11">
    <source>
        <dbReference type="Pfam" id="PF03015"/>
    </source>
</evidence>
<keyword evidence="6 10" id="KW-1133">Transmembrane helix</keyword>
<dbReference type="GO" id="GO:0102965">
    <property type="term" value="F:alcohol-forming long-chain fatty acyl-CoA reductase activity"/>
    <property type="evidence" value="ECO:0007669"/>
    <property type="project" value="UniProtKB-EC"/>
</dbReference>
<proteinExistence type="inferred from homology"/>
<keyword evidence="7 10" id="KW-0443">Lipid metabolism</keyword>
<dbReference type="CDD" id="cd09071">
    <property type="entry name" value="FAR_C"/>
    <property type="match status" value="1"/>
</dbReference>
<sequence length="478" mass="53988">MESIGERGTTIQEFYRGASVLITGETGFMGKVLVEKLLRSCPHLSSVYLLVRSKKGKDAESRLDDLFNDPLFGNLQDQMPKFRHKVTAISGDCSMPGLGLIPSDRNLLTEEVSFVFHGAATVRFDEKLRIAMGTNVAGTENVLELAHDMKKLKAVIHISTAYCNCHLQEIQEKFYSYPLTYQKLSAFMDGVNDKMVDAITPHLLGEWPNTYAFTKAMAEDLVRDKGLGLPIGVFRPAIVVATRDEPVSGWIDNLYGPTGVVVGAATGLIKTLHGDAGVNADIVPVDMAVNAVIVSAWEVANKPRAHTADEIPLYNYVSSVQKPLTWGQFMDKVSRYGIHVPTVRTVWCYSFTLNKHRSLHLMYVLFLHFLPAFIIDGVTMLFGNKPKLVKIYKKINKFCSVLSYFGNREWKFTNNNIQGLWEKLNENDKKLFDFDIDGLDWDNYFYKYVRGIRIYLMKDDLSTVPQGLARQKRYINIL</sequence>
<evidence type="ECO:0000313" key="14">
    <source>
        <dbReference type="Proteomes" id="UP000027135"/>
    </source>
</evidence>
<comment type="similarity">
    <text evidence="2 10">Belongs to the fatty acyl-CoA reductase family.</text>
</comment>
<organism evidence="13 14">
    <name type="scientific">Zootermopsis nevadensis</name>
    <name type="common">Dampwood termite</name>
    <dbReference type="NCBI Taxonomy" id="136037"/>
    <lineage>
        <taxon>Eukaryota</taxon>
        <taxon>Metazoa</taxon>
        <taxon>Ecdysozoa</taxon>
        <taxon>Arthropoda</taxon>
        <taxon>Hexapoda</taxon>
        <taxon>Insecta</taxon>
        <taxon>Pterygota</taxon>
        <taxon>Neoptera</taxon>
        <taxon>Polyneoptera</taxon>
        <taxon>Dictyoptera</taxon>
        <taxon>Blattodea</taxon>
        <taxon>Blattoidea</taxon>
        <taxon>Termitoidae</taxon>
        <taxon>Termopsidae</taxon>
        <taxon>Zootermopsis</taxon>
    </lineage>
</organism>
<accession>A0A067QQS7</accession>
<evidence type="ECO:0000313" key="13">
    <source>
        <dbReference type="EMBL" id="KDR07123.1"/>
    </source>
</evidence>
<dbReference type="Pfam" id="PF03015">
    <property type="entry name" value="Sterile"/>
    <property type="match status" value="1"/>
</dbReference>
<dbReference type="Proteomes" id="UP000027135">
    <property type="component" value="Unassembled WGS sequence"/>
</dbReference>
<evidence type="ECO:0000256" key="2">
    <source>
        <dbReference type="ARBA" id="ARBA00005928"/>
    </source>
</evidence>
<dbReference type="EMBL" id="KK853504">
    <property type="protein sequence ID" value="KDR07123.1"/>
    <property type="molecule type" value="Genomic_DNA"/>
</dbReference>
<dbReference type="FunCoup" id="A0A067QQS7">
    <property type="interactions" value="55"/>
</dbReference>
<evidence type="ECO:0000256" key="1">
    <source>
        <dbReference type="ARBA" id="ARBA00004141"/>
    </source>
</evidence>
<dbReference type="PANTHER" id="PTHR11011:SF60">
    <property type="entry name" value="FATTY ACYL-COA REDUCTASE-RELATED"/>
    <property type="match status" value="1"/>
</dbReference>
<dbReference type="InterPro" id="IPR026055">
    <property type="entry name" value="FAR"/>
</dbReference>
<dbReference type="EC" id="1.2.1.84" evidence="10"/>
<name>A0A067QQS7_ZOONE</name>
<evidence type="ECO:0000256" key="8">
    <source>
        <dbReference type="ARBA" id="ARBA00023136"/>
    </source>
</evidence>
<dbReference type="SUPFAM" id="SSF51735">
    <property type="entry name" value="NAD(P)-binding Rossmann-fold domains"/>
    <property type="match status" value="1"/>
</dbReference>
<evidence type="ECO:0000256" key="4">
    <source>
        <dbReference type="ARBA" id="ARBA00022692"/>
    </source>
</evidence>
<evidence type="ECO:0000256" key="3">
    <source>
        <dbReference type="ARBA" id="ARBA00022516"/>
    </source>
</evidence>
<dbReference type="GO" id="GO:0005777">
    <property type="term" value="C:peroxisome"/>
    <property type="evidence" value="ECO:0007669"/>
    <property type="project" value="TreeGrafter"/>
</dbReference>
<dbReference type="AlphaFoldDB" id="A0A067QQS7"/>
<keyword evidence="14" id="KW-1185">Reference proteome</keyword>
<keyword evidence="10" id="KW-0560">Oxidoreductase</keyword>
<comment type="subcellular location">
    <subcellularLocation>
        <location evidence="1">Membrane</location>
        <topology evidence="1">Multi-pass membrane protein</topology>
    </subcellularLocation>
</comment>
<protein>
    <recommendedName>
        <fullName evidence="10">Fatty acyl-CoA reductase</fullName>
        <ecNumber evidence="10">1.2.1.84</ecNumber>
    </recommendedName>
</protein>
<keyword evidence="4 10" id="KW-0812">Transmembrane</keyword>
<evidence type="ECO:0000256" key="10">
    <source>
        <dbReference type="RuleBase" id="RU363097"/>
    </source>
</evidence>
<dbReference type="GO" id="GO:0016020">
    <property type="term" value="C:membrane"/>
    <property type="evidence" value="ECO:0007669"/>
    <property type="project" value="UniProtKB-SubCell"/>
</dbReference>
<evidence type="ECO:0000256" key="9">
    <source>
        <dbReference type="ARBA" id="ARBA00052530"/>
    </source>
</evidence>
<dbReference type="GO" id="GO:0035336">
    <property type="term" value="P:long-chain fatty-acyl-CoA metabolic process"/>
    <property type="evidence" value="ECO:0007669"/>
    <property type="project" value="TreeGrafter"/>
</dbReference>
<dbReference type="InParanoid" id="A0A067QQS7"/>
<dbReference type="FunFam" id="3.40.50.720:FF:000143">
    <property type="entry name" value="Fatty acyl-CoA reductase"/>
    <property type="match status" value="1"/>
</dbReference>
<keyword evidence="8 10" id="KW-0472">Membrane</keyword>
<reference evidence="13 14" key="1">
    <citation type="journal article" date="2014" name="Nat. Commun.">
        <title>Molecular traces of alternative social organization in a termite genome.</title>
        <authorList>
            <person name="Terrapon N."/>
            <person name="Li C."/>
            <person name="Robertson H.M."/>
            <person name="Ji L."/>
            <person name="Meng X."/>
            <person name="Booth W."/>
            <person name="Chen Z."/>
            <person name="Childers C.P."/>
            <person name="Glastad K.M."/>
            <person name="Gokhale K."/>
            <person name="Gowin J."/>
            <person name="Gronenberg W."/>
            <person name="Hermansen R.A."/>
            <person name="Hu H."/>
            <person name="Hunt B.G."/>
            <person name="Huylmans A.K."/>
            <person name="Khalil S.M."/>
            <person name="Mitchell R.D."/>
            <person name="Munoz-Torres M.C."/>
            <person name="Mustard J.A."/>
            <person name="Pan H."/>
            <person name="Reese J.T."/>
            <person name="Scharf M.E."/>
            <person name="Sun F."/>
            <person name="Vogel H."/>
            <person name="Xiao J."/>
            <person name="Yang W."/>
            <person name="Yang Z."/>
            <person name="Yang Z."/>
            <person name="Zhou J."/>
            <person name="Zhu J."/>
            <person name="Brent C.S."/>
            <person name="Elsik C.G."/>
            <person name="Goodisman M.A."/>
            <person name="Liberles D.A."/>
            <person name="Roe R.M."/>
            <person name="Vargo E.L."/>
            <person name="Vilcinskas A."/>
            <person name="Wang J."/>
            <person name="Bornberg-Bauer E."/>
            <person name="Korb J."/>
            <person name="Zhang G."/>
            <person name="Liebig J."/>
        </authorList>
    </citation>
    <scope>NUCLEOTIDE SEQUENCE [LARGE SCALE GENOMIC DNA]</scope>
    <source>
        <tissue evidence="13">Whole organism</tissue>
    </source>
</reference>
<feature type="transmembrane region" description="Helical" evidence="10">
    <location>
        <begin position="361"/>
        <end position="383"/>
    </location>
</feature>
<feature type="domain" description="Fatty acyl-CoA reductase C-terminal" evidence="11">
    <location>
        <begin position="367"/>
        <end position="459"/>
    </location>
</feature>
<dbReference type="GO" id="GO:0080019">
    <property type="term" value="F:alcohol-forming very long-chain fatty acyl-CoA reductase activity"/>
    <property type="evidence" value="ECO:0007669"/>
    <property type="project" value="InterPro"/>
</dbReference>
<dbReference type="Gene3D" id="3.40.50.720">
    <property type="entry name" value="NAD(P)-binding Rossmann-like Domain"/>
    <property type="match status" value="1"/>
</dbReference>
<evidence type="ECO:0000256" key="6">
    <source>
        <dbReference type="ARBA" id="ARBA00022989"/>
    </source>
</evidence>
<dbReference type="InterPro" id="IPR033640">
    <property type="entry name" value="FAR_C"/>
</dbReference>
<gene>
    <name evidence="13" type="ORF">L798_03305</name>
</gene>
<dbReference type="PANTHER" id="PTHR11011">
    <property type="entry name" value="MALE STERILITY PROTEIN 2-RELATED"/>
    <property type="match status" value="1"/>
</dbReference>
<evidence type="ECO:0000256" key="5">
    <source>
        <dbReference type="ARBA" id="ARBA00022857"/>
    </source>
</evidence>
<dbReference type="eggNOG" id="KOG1221">
    <property type="taxonomic scope" value="Eukaryota"/>
</dbReference>
<keyword evidence="3 10" id="KW-0444">Lipid biosynthesis</keyword>
<dbReference type="OrthoDB" id="429813at2759"/>
<feature type="domain" description="Thioester reductase (TE)" evidence="12">
    <location>
        <begin position="22"/>
        <end position="292"/>
    </location>
</feature>
<dbReference type="InterPro" id="IPR013120">
    <property type="entry name" value="FAR_NAD-bd"/>
</dbReference>
<evidence type="ECO:0000259" key="12">
    <source>
        <dbReference type="Pfam" id="PF07993"/>
    </source>
</evidence>
<comment type="catalytic activity">
    <reaction evidence="9 10">
        <text>a long-chain fatty acyl-CoA + 2 NADPH + 2 H(+) = a long-chain primary fatty alcohol + 2 NADP(+) + CoA</text>
        <dbReference type="Rhea" id="RHEA:52716"/>
        <dbReference type="ChEBI" id="CHEBI:15378"/>
        <dbReference type="ChEBI" id="CHEBI:57287"/>
        <dbReference type="ChEBI" id="CHEBI:57783"/>
        <dbReference type="ChEBI" id="CHEBI:58349"/>
        <dbReference type="ChEBI" id="CHEBI:77396"/>
        <dbReference type="ChEBI" id="CHEBI:83139"/>
        <dbReference type="EC" id="1.2.1.84"/>
    </reaction>
</comment>
<dbReference type="Pfam" id="PF07993">
    <property type="entry name" value="NAD_binding_4"/>
    <property type="match status" value="1"/>
</dbReference>
<keyword evidence="5 10" id="KW-0521">NADP</keyword>
<dbReference type="OMA" id="DVHQRTE"/>
<comment type="function">
    <text evidence="10">Catalyzes the reduction of fatty acyl-CoA to fatty alcohols.</text>
</comment>
<dbReference type="InterPro" id="IPR036291">
    <property type="entry name" value="NAD(P)-bd_dom_sf"/>
</dbReference>
<evidence type="ECO:0000256" key="7">
    <source>
        <dbReference type="ARBA" id="ARBA00023098"/>
    </source>
</evidence>